<proteinExistence type="predicted"/>
<feature type="region of interest" description="Disordered" evidence="1">
    <location>
        <begin position="156"/>
        <end position="179"/>
    </location>
</feature>
<accession>A0A1E3P9R5</accession>
<sequence length="674" mass="76620">MDVEENVEDFLERVKQLDLQRQKEDEMRRKQLENEIQSYTNRESVYNISIPKPIAREEEPATKATIPNSESLQNFNKSISTQYRIDIDDLVYESAYNYEKSQNSSPVKNSFNSYNRNDDSSFRASTGSISREKTFKKYDNIPDIVRFDDAMAKSAPNYRTSNFTSSRPSRYSKFQLTDEEKKSIDSTIEGLIGGDHKVTEVQDENEQDERRIPKPLTRDRKGGQFSTPSTPQLQSNNVWSNAAKQKSTLAPPVSLSNQTSHLKRSPRKTELVTSPIRPEISSPIKKSPAKLDFSRYTSEDKHKPPPIAPKPLGFKETKNSWLGSAVNNSSSTPQWQDTTSKIQLNKPEDKKASWLNSAYKHSTSNPQWQDTTPNLQLDNANTSDPKTSWLNSAMQRTSHKEFELPKSKIKPIVPSKSNTLSKMIENDELSKQKQHSTLKELESQKLNHINSPNRPIPQLSHELNYSPTILKKTRTPSPIRQDIQEEPDFIKQRLSPTPNPASLSASHQIDAEALAYKSKLKPPLPQRKPSLDLPEALKKADKLKPALPKRKPSIKIPEALSQKEQLRQPTKMEKVGEPTPEAMSKKTQLKPALPKRKPSLKEVEALEQLQRMKSKTSSKQPPPITRSKPRVFSNSKEILQNQLGSLKSTKNLQKDEASLNLDRILKKATTDTDM</sequence>
<dbReference type="RefSeq" id="XP_019041366.1">
    <property type="nucleotide sequence ID" value="XM_019186104.1"/>
</dbReference>
<evidence type="ECO:0000313" key="4">
    <source>
        <dbReference type="Proteomes" id="UP000094112"/>
    </source>
</evidence>
<name>A0A1E3P9R5_WICAA</name>
<dbReference type="InterPro" id="IPR025118">
    <property type="entry name" value="DUF4045"/>
</dbReference>
<evidence type="ECO:0000256" key="1">
    <source>
        <dbReference type="SAM" id="MobiDB-lite"/>
    </source>
</evidence>
<feature type="domain" description="DUF4045" evidence="2">
    <location>
        <begin position="5"/>
        <end position="37"/>
    </location>
</feature>
<evidence type="ECO:0000313" key="3">
    <source>
        <dbReference type="EMBL" id="ODQ62159.1"/>
    </source>
</evidence>
<dbReference type="OrthoDB" id="3981264at2759"/>
<feature type="compositionally biased region" description="Polar residues" evidence="1">
    <location>
        <begin position="99"/>
        <end position="115"/>
    </location>
</feature>
<protein>
    <recommendedName>
        <fullName evidence="2">DUF4045 domain-containing protein</fullName>
    </recommendedName>
</protein>
<keyword evidence="4" id="KW-1185">Reference proteome</keyword>
<reference evidence="3 4" key="1">
    <citation type="journal article" date="2016" name="Proc. Natl. Acad. Sci. U.S.A.">
        <title>Comparative genomics of biotechnologically important yeasts.</title>
        <authorList>
            <person name="Riley R."/>
            <person name="Haridas S."/>
            <person name="Wolfe K.H."/>
            <person name="Lopes M.R."/>
            <person name="Hittinger C.T."/>
            <person name="Goeker M."/>
            <person name="Salamov A.A."/>
            <person name="Wisecaver J.H."/>
            <person name="Long T.M."/>
            <person name="Calvey C.H."/>
            <person name="Aerts A.L."/>
            <person name="Barry K.W."/>
            <person name="Choi C."/>
            <person name="Clum A."/>
            <person name="Coughlan A.Y."/>
            <person name="Deshpande S."/>
            <person name="Douglass A.P."/>
            <person name="Hanson S.J."/>
            <person name="Klenk H.-P."/>
            <person name="LaButti K.M."/>
            <person name="Lapidus A."/>
            <person name="Lindquist E.A."/>
            <person name="Lipzen A.M."/>
            <person name="Meier-Kolthoff J.P."/>
            <person name="Ohm R.A."/>
            <person name="Otillar R.P."/>
            <person name="Pangilinan J.L."/>
            <person name="Peng Y."/>
            <person name="Rokas A."/>
            <person name="Rosa C.A."/>
            <person name="Scheuner C."/>
            <person name="Sibirny A.A."/>
            <person name="Slot J.C."/>
            <person name="Stielow J.B."/>
            <person name="Sun H."/>
            <person name="Kurtzman C.P."/>
            <person name="Blackwell M."/>
            <person name="Grigoriev I.V."/>
            <person name="Jeffries T.W."/>
        </authorList>
    </citation>
    <scope>NUCLEOTIDE SEQUENCE [LARGE SCALE GENOMIC DNA]</scope>
    <source>
        <strain evidence="4">ATCC 58044 / CBS 1984 / NCYC 433 / NRRL Y-366-8</strain>
    </source>
</reference>
<dbReference type="EMBL" id="KV454208">
    <property type="protein sequence ID" value="ODQ62159.1"/>
    <property type="molecule type" value="Genomic_DNA"/>
</dbReference>
<feature type="region of interest" description="Disordered" evidence="1">
    <location>
        <begin position="610"/>
        <end position="634"/>
    </location>
</feature>
<gene>
    <name evidence="3" type="ORF">WICANDRAFT_87368</name>
</gene>
<feature type="non-terminal residue" evidence="3">
    <location>
        <position position="674"/>
    </location>
</feature>
<feature type="compositionally biased region" description="Polar residues" evidence="1">
    <location>
        <begin position="224"/>
        <end position="260"/>
    </location>
</feature>
<feature type="compositionally biased region" description="Polar residues" evidence="1">
    <location>
        <begin position="319"/>
        <end position="343"/>
    </location>
</feature>
<feature type="region of interest" description="Disordered" evidence="1">
    <location>
        <begin position="99"/>
        <end position="128"/>
    </location>
</feature>
<organism evidence="3 4">
    <name type="scientific">Wickerhamomyces anomalus (strain ATCC 58044 / CBS 1984 / NCYC 433 / NRRL Y-366-8)</name>
    <name type="common">Yeast</name>
    <name type="synonym">Hansenula anomala</name>
    <dbReference type="NCBI Taxonomy" id="683960"/>
    <lineage>
        <taxon>Eukaryota</taxon>
        <taxon>Fungi</taxon>
        <taxon>Dikarya</taxon>
        <taxon>Ascomycota</taxon>
        <taxon>Saccharomycotina</taxon>
        <taxon>Saccharomycetes</taxon>
        <taxon>Phaffomycetales</taxon>
        <taxon>Wickerhamomycetaceae</taxon>
        <taxon>Wickerhamomyces</taxon>
    </lineage>
</organism>
<feature type="region of interest" description="Disordered" evidence="1">
    <location>
        <begin position="201"/>
        <end position="347"/>
    </location>
</feature>
<feature type="compositionally biased region" description="Basic and acidic residues" evidence="1">
    <location>
        <begin position="564"/>
        <end position="576"/>
    </location>
</feature>
<dbReference type="AlphaFoldDB" id="A0A1E3P9R5"/>
<dbReference type="GeneID" id="30203350"/>
<feature type="region of interest" description="Disordered" evidence="1">
    <location>
        <begin position="540"/>
        <end position="598"/>
    </location>
</feature>
<dbReference type="Proteomes" id="UP000094112">
    <property type="component" value="Unassembled WGS sequence"/>
</dbReference>
<evidence type="ECO:0000259" key="2">
    <source>
        <dbReference type="Pfam" id="PF13254"/>
    </source>
</evidence>
<feature type="compositionally biased region" description="Polar residues" evidence="1">
    <location>
        <begin position="157"/>
        <end position="175"/>
    </location>
</feature>
<feature type="compositionally biased region" description="Basic and acidic residues" evidence="1">
    <location>
        <begin position="208"/>
        <end position="222"/>
    </location>
</feature>
<dbReference type="Pfam" id="PF13254">
    <property type="entry name" value="DUF4045"/>
    <property type="match status" value="1"/>
</dbReference>